<name>A0A6N8TER4_SHIZO</name>
<evidence type="ECO:0000313" key="1">
    <source>
        <dbReference type="EMBL" id="MXO00905.1"/>
    </source>
</evidence>
<dbReference type="AlphaFoldDB" id="A0A6N8TER4"/>
<organism evidence="1 2">
    <name type="scientific">Shinella zoogloeoides</name>
    <name type="common">Crabtreella saccharophila</name>
    <dbReference type="NCBI Taxonomy" id="352475"/>
    <lineage>
        <taxon>Bacteria</taxon>
        <taxon>Pseudomonadati</taxon>
        <taxon>Pseudomonadota</taxon>
        <taxon>Alphaproteobacteria</taxon>
        <taxon>Hyphomicrobiales</taxon>
        <taxon>Rhizobiaceae</taxon>
        <taxon>Shinella</taxon>
    </lineage>
</organism>
<evidence type="ECO:0008006" key="3">
    <source>
        <dbReference type="Google" id="ProtNLM"/>
    </source>
</evidence>
<sequence length="259" mass="29636">MNRVVLARYAEPLEWIKLIPEDFEVVIYNKGDRIESPDVIRRASTIVDRPNEGRESETYLHHMLTERRDDDDFTVYAQAGPFEHSPDFINLLHTWRNWGDLQPMSWQWIAEKKVPPALLLSEYERGLFGRPRVRLEHFSLLTWGPIDFIDQGAWGMGNVYRAIHGGLPDGTNIASHFLRLAGLEAMADEAARHTLGVFSYGAIFAVRNRHVAAVPPEAIEALRNLSVSGIAVYGYILERLWLHLFGEKFVLPKLLPQPL</sequence>
<dbReference type="EMBL" id="WUML01000008">
    <property type="protein sequence ID" value="MXO00905.1"/>
    <property type="molecule type" value="Genomic_DNA"/>
</dbReference>
<accession>A0A6N8TER4</accession>
<dbReference type="OrthoDB" id="5450176at2"/>
<comment type="caution">
    <text evidence="1">The sequence shown here is derived from an EMBL/GenBank/DDBJ whole genome shotgun (WGS) entry which is preliminary data.</text>
</comment>
<dbReference type="RefSeq" id="WP_160786293.1">
    <property type="nucleotide sequence ID" value="NZ_CP086610.1"/>
</dbReference>
<dbReference type="Proteomes" id="UP000440304">
    <property type="component" value="Unassembled WGS sequence"/>
</dbReference>
<proteinExistence type="predicted"/>
<protein>
    <recommendedName>
        <fullName evidence="3">DUF3431 domain-containing protein</fullName>
    </recommendedName>
</protein>
<evidence type="ECO:0000313" key="2">
    <source>
        <dbReference type="Proteomes" id="UP000440304"/>
    </source>
</evidence>
<gene>
    <name evidence="1" type="ORF">GR156_11365</name>
</gene>
<reference evidence="1 2" key="1">
    <citation type="submission" date="2019-12" db="EMBL/GenBank/DDBJ databases">
        <title>Shinella granuli gen. nov., sp. nov., and proposal of the reclassification of Zoogloea ramigera ATCC 19623 as Shinella zoogloeoides sp. nov.</title>
        <authorList>
            <person name="Gao J."/>
        </authorList>
    </citation>
    <scope>NUCLEOTIDE SEQUENCE [LARGE SCALE GENOMIC DNA]</scope>
    <source>
        <strain evidence="1 2">DSM 287</strain>
    </source>
</reference>